<organism evidence="3 4">
    <name type="scientific">Phytophthora fragariae</name>
    <dbReference type="NCBI Taxonomy" id="53985"/>
    <lineage>
        <taxon>Eukaryota</taxon>
        <taxon>Sar</taxon>
        <taxon>Stramenopiles</taxon>
        <taxon>Oomycota</taxon>
        <taxon>Peronosporomycetes</taxon>
        <taxon>Peronosporales</taxon>
        <taxon>Peronosporaceae</taxon>
        <taxon>Phytophthora</taxon>
    </lineage>
</organism>
<dbReference type="AlphaFoldDB" id="A0A6G0RUK1"/>
<evidence type="ECO:0000256" key="2">
    <source>
        <dbReference type="SAM" id="SignalP"/>
    </source>
</evidence>
<name>A0A6G0RUK1_9STRA</name>
<evidence type="ECO:0000313" key="4">
    <source>
        <dbReference type="Proteomes" id="UP000486351"/>
    </source>
</evidence>
<reference evidence="3 4" key="1">
    <citation type="submission" date="2018-09" db="EMBL/GenBank/DDBJ databases">
        <title>Genomic investigation of the strawberry pathogen Phytophthora fragariae indicates pathogenicity is determined by transcriptional variation in three key races.</title>
        <authorList>
            <person name="Adams T.M."/>
            <person name="Armitage A.D."/>
            <person name="Sobczyk M.K."/>
            <person name="Bates H.J."/>
            <person name="Dunwell J.M."/>
            <person name="Nellist C.F."/>
            <person name="Harrison R.J."/>
        </authorList>
    </citation>
    <scope>NUCLEOTIDE SEQUENCE [LARGE SCALE GENOMIC DNA]</scope>
    <source>
        <strain evidence="3 4">NOV-77</strain>
    </source>
</reference>
<accession>A0A6G0RUK1</accession>
<protein>
    <recommendedName>
        <fullName evidence="5">RxLR effector protein</fullName>
    </recommendedName>
</protein>
<dbReference type="Proteomes" id="UP000486351">
    <property type="component" value="Unassembled WGS sequence"/>
</dbReference>
<comment type="caution">
    <text evidence="3">The sequence shown here is derived from an EMBL/GenBank/DDBJ whole genome shotgun (WGS) entry which is preliminary data.</text>
</comment>
<feature type="chain" id="PRO_5026233281" description="RxLR effector protein" evidence="2">
    <location>
        <begin position="16"/>
        <end position="63"/>
    </location>
</feature>
<evidence type="ECO:0000313" key="3">
    <source>
        <dbReference type="EMBL" id="KAE9342386.1"/>
    </source>
</evidence>
<proteinExistence type="predicted"/>
<feature type="signal peptide" evidence="2">
    <location>
        <begin position="1"/>
        <end position="15"/>
    </location>
</feature>
<feature type="region of interest" description="Disordered" evidence="1">
    <location>
        <begin position="26"/>
        <end position="63"/>
    </location>
</feature>
<keyword evidence="2" id="KW-0732">Signal</keyword>
<evidence type="ECO:0000256" key="1">
    <source>
        <dbReference type="SAM" id="MobiDB-lite"/>
    </source>
</evidence>
<gene>
    <name evidence="3" type="ORF">PF008_g10192</name>
</gene>
<sequence length="63" mass="6467">MMGMASLLMAQLCAALELGLGVGGMQPRSVAGSSRVGKGIARVLSPKRSHARTLPRSDSSLTV</sequence>
<dbReference type="EMBL" id="QXFY01000506">
    <property type="protein sequence ID" value="KAE9342386.1"/>
    <property type="molecule type" value="Genomic_DNA"/>
</dbReference>
<evidence type="ECO:0008006" key="5">
    <source>
        <dbReference type="Google" id="ProtNLM"/>
    </source>
</evidence>